<dbReference type="PANTHER" id="PTHR43524:SF1">
    <property type="entry name" value="RADICAL SAM SUPERFAMILY PROTEIN"/>
    <property type="match status" value="1"/>
</dbReference>
<dbReference type="Proteomes" id="UP000516046">
    <property type="component" value="Chromosome"/>
</dbReference>
<proteinExistence type="predicted"/>
<accession>A0A7G9WE18</accession>
<sequence>MQNSELTEYMSETIRNILENVAKTALKNPREAAFLLQFTKYAKEAQERRAAKEQQGTHVPAFLMASITGSCNMHCKGCFARACGTCQDEPVPELSADEWEAVFTQAEEIGISFSMLIGGEPLMRRDVIETAAKHKRMIFPIFTNGVLATEYQGLFVKSRNLVPVFSIEGLQAQTDERRGKGTFERIFTQMKALKKAGVLFGVSVMVTTKNLEEVTSKDFLRGLADAGCCLIFYVEYEPVNGMGLDLAFTEETRPAYEEKVAVIRADFPNMVFLSFPGDEKHVGGCLAAGRGFFHLSPRGAAQPCPFSPYDDCNVREKTLLEILHSPLFLALQEENLVGGPHTGGCTLFTHSARVQELACHSSQE</sequence>
<dbReference type="SUPFAM" id="SSF102114">
    <property type="entry name" value="Radical SAM enzymes"/>
    <property type="match status" value="1"/>
</dbReference>
<dbReference type="PROSITE" id="PS51918">
    <property type="entry name" value="RADICAL_SAM"/>
    <property type="match status" value="1"/>
</dbReference>
<dbReference type="InterPro" id="IPR007197">
    <property type="entry name" value="rSAM"/>
</dbReference>
<dbReference type="RefSeq" id="WP_212505997.1">
    <property type="nucleotide sequence ID" value="NZ_CP060696.1"/>
</dbReference>
<evidence type="ECO:0000256" key="2">
    <source>
        <dbReference type="ARBA" id="ARBA00022723"/>
    </source>
</evidence>
<dbReference type="CDD" id="cd01335">
    <property type="entry name" value="Radical_SAM"/>
    <property type="match status" value="1"/>
</dbReference>
<dbReference type="Pfam" id="PF04055">
    <property type="entry name" value="Radical_SAM"/>
    <property type="match status" value="1"/>
</dbReference>
<dbReference type="GO" id="GO:0046872">
    <property type="term" value="F:metal ion binding"/>
    <property type="evidence" value="ECO:0007669"/>
    <property type="project" value="UniProtKB-KW"/>
</dbReference>
<dbReference type="InterPro" id="IPR013785">
    <property type="entry name" value="Aldolase_TIM"/>
</dbReference>
<feature type="domain" description="Radical SAM core" evidence="5">
    <location>
        <begin position="55"/>
        <end position="278"/>
    </location>
</feature>
<keyword evidence="1" id="KW-0949">S-adenosyl-L-methionine</keyword>
<dbReference type="AlphaFoldDB" id="A0A7G9WE18"/>
<protein>
    <submittedName>
        <fullName evidence="6">Radical SAM protein</fullName>
    </submittedName>
</protein>
<evidence type="ECO:0000256" key="3">
    <source>
        <dbReference type="ARBA" id="ARBA00023004"/>
    </source>
</evidence>
<evidence type="ECO:0000256" key="1">
    <source>
        <dbReference type="ARBA" id="ARBA00022691"/>
    </source>
</evidence>
<dbReference type="KEGG" id="caml:H6X83_08105"/>
<dbReference type="SFLD" id="SFLDG01067">
    <property type="entry name" value="SPASM/twitch_domain_containing"/>
    <property type="match status" value="1"/>
</dbReference>
<dbReference type="Gene3D" id="3.20.20.70">
    <property type="entry name" value="Aldolase class I"/>
    <property type="match status" value="1"/>
</dbReference>
<keyword evidence="4" id="KW-0411">Iron-sulfur</keyword>
<dbReference type="SFLD" id="SFLDS00029">
    <property type="entry name" value="Radical_SAM"/>
    <property type="match status" value="1"/>
</dbReference>
<keyword evidence="7" id="KW-1185">Reference proteome</keyword>
<organism evidence="6 7">
    <name type="scientific">Caproicibacterium amylolyticum</name>
    <dbReference type="NCBI Taxonomy" id="2766537"/>
    <lineage>
        <taxon>Bacteria</taxon>
        <taxon>Bacillati</taxon>
        <taxon>Bacillota</taxon>
        <taxon>Clostridia</taxon>
        <taxon>Eubacteriales</taxon>
        <taxon>Oscillospiraceae</taxon>
        <taxon>Caproicibacterium</taxon>
    </lineage>
</organism>
<dbReference type="EMBL" id="CP060696">
    <property type="protein sequence ID" value="QNO16930.1"/>
    <property type="molecule type" value="Genomic_DNA"/>
</dbReference>
<dbReference type="GO" id="GO:0003824">
    <property type="term" value="F:catalytic activity"/>
    <property type="evidence" value="ECO:0007669"/>
    <property type="project" value="InterPro"/>
</dbReference>
<evidence type="ECO:0000256" key="4">
    <source>
        <dbReference type="ARBA" id="ARBA00023014"/>
    </source>
</evidence>
<keyword evidence="2" id="KW-0479">Metal-binding</keyword>
<gene>
    <name evidence="6" type="ORF">H6X83_08105</name>
</gene>
<keyword evidence="3" id="KW-0408">Iron</keyword>
<name>A0A7G9WE18_9FIRM</name>
<dbReference type="InterPro" id="IPR058240">
    <property type="entry name" value="rSAM_sf"/>
</dbReference>
<evidence type="ECO:0000313" key="6">
    <source>
        <dbReference type="EMBL" id="QNO16930.1"/>
    </source>
</evidence>
<evidence type="ECO:0000313" key="7">
    <source>
        <dbReference type="Proteomes" id="UP000516046"/>
    </source>
</evidence>
<dbReference type="PANTHER" id="PTHR43524">
    <property type="entry name" value="RADICAL SAM SUPERFAMILY PROTEIN"/>
    <property type="match status" value="1"/>
</dbReference>
<dbReference type="GO" id="GO:0051536">
    <property type="term" value="F:iron-sulfur cluster binding"/>
    <property type="evidence" value="ECO:0007669"/>
    <property type="project" value="UniProtKB-KW"/>
</dbReference>
<evidence type="ECO:0000259" key="5">
    <source>
        <dbReference type="PROSITE" id="PS51918"/>
    </source>
</evidence>
<reference evidence="6 7" key="1">
    <citation type="submission" date="2020-08" db="EMBL/GenBank/DDBJ databases">
        <authorList>
            <person name="Ren C."/>
            <person name="Gu Y."/>
            <person name="Xu Y."/>
        </authorList>
    </citation>
    <scope>NUCLEOTIDE SEQUENCE [LARGE SCALE GENOMIC DNA]</scope>
    <source>
        <strain evidence="6 7">LBM18003</strain>
    </source>
</reference>